<feature type="domain" description="Flagellin N-terminal" evidence="1">
    <location>
        <begin position="18"/>
        <end position="100"/>
    </location>
</feature>
<name>A0A382X802_9ZZZZ</name>
<gene>
    <name evidence="2" type="ORF">METZ01_LOCUS419937</name>
</gene>
<dbReference type="GO" id="GO:0005198">
    <property type="term" value="F:structural molecule activity"/>
    <property type="evidence" value="ECO:0007669"/>
    <property type="project" value="InterPro"/>
</dbReference>
<dbReference type="EMBL" id="UINC01165602">
    <property type="protein sequence ID" value="SVD67083.1"/>
    <property type="molecule type" value="Genomic_DNA"/>
</dbReference>
<organism evidence="2">
    <name type="scientific">marine metagenome</name>
    <dbReference type="NCBI Taxonomy" id="408172"/>
    <lineage>
        <taxon>unclassified sequences</taxon>
        <taxon>metagenomes</taxon>
        <taxon>ecological metagenomes</taxon>
    </lineage>
</organism>
<reference evidence="2" key="1">
    <citation type="submission" date="2018-05" db="EMBL/GenBank/DDBJ databases">
        <authorList>
            <person name="Lanie J.A."/>
            <person name="Ng W.-L."/>
            <person name="Kazmierczak K.M."/>
            <person name="Andrzejewski T.M."/>
            <person name="Davidsen T.M."/>
            <person name="Wayne K.J."/>
            <person name="Tettelin H."/>
            <person name="Glass J.I."/>
            <person name="Rusch D."/>
            <person name="Podicherti R."/>
            <person name="Tsui H.-C.T."/>
            <person name="Winkler M.E."/>
        </authorList>
    </citation>
    <scope>NUCLEOTIDE SEQUENCE</scope>
</reference>
<dbReference type="InterPro" id="IPR001029">
    <property type="entry name" value="Flagellin_N"/>
</dbReference>
<evidence type="ECO:0000259" key="1">
    <source>
        <dbReference type="Pfam" id="PF00669"/>
    </source>
</evidence>
<accession>A0A382X802</accession>
<proteinExistence type="predicted"/>
<sequence>ARRPVDREKNITKISFVNDDISNLLIPKSFCSDTRSLGQAIRKTRGESSLLETIAEAVDVQSGILARMRELTSQSSSEVIDNVNQETIASDFSALQEELSGTQNLLIRSVRTLKVTMENLRAADSTDSETNFAEKIATLMQNRFHANTSTAKKE</sequence>
<protein>
    <recommendedName>
        <fullName evidence="1">Flagellin N-terminal domain-containing protein</fullName>
    </recommendedName>
</protein>
<dbReference type="Gene3D" id="1.20.1330.10">
    <property type="entry name" value="f41 fragment of flagellin, N-terminal domain"/>
    <property type="match status" value="1"/>
</dbReference>
<dbReference type="AlphaFoldDB" id="A0A382X802"/>
<feature type="non-terminal residue" evidence="2">
    <location>
        <position position="1"/>
    </location>
</feature>
<dbReference type="Pfam" id="PF00669">
    <property type="entry name" value="Flagellin_N"/>
    <property type="match status" value="1"/>
</dbReference>
<evidence type="ECO:0000313" key="2">
    <source>
        <dbReference type="EMBL" id="SVD67083.1"/>
    </source>
</evidence>
<dbReference type="SUPFAM" id="SSF64518">
    <property type="entry name" value="Phase 1 flagellin"/>
    <property type="match status" value="1"/>
</dbReference>